<evidence type="ECO:0000313" key="4">
    <source>
        <dbReference type="Proteomes" id="UP000295807"/>
    </source>
</evidence>
<evidence type="ECO:0000256" key="1">
    <source>
        <dbReference type="SAM" id="SignalP"/>
    </source>
</evidence>
<dbReference type="Proteomes" id="UP000295807">
    <property type="component" value="Unassembled WGS sequence"/>
</dbReference>
<dbReference type="Pfam" id="PF10988">
    <property type="entry name" value="DUF2807"/>
    <property type="match status" value="1"/>
</dbReference>
<feature type="signal peptide" evidence="1">
    <location>
        <begin position="1"/>
        <end position="26"/>
    </location>
</feature>
<dbReference type="InterPro" id="IPR021255">
    <property type="entry name" value="DUF2807"/>
</dbReference>
<organism evidence="3 4">
    <name type="scientific">Anseongella ginsenosidimutans</name>
    <dbReference type="NCBI Taxonomy" id="496056"/>
    <lineage>
        <taxon>Bacteria</taxon>
        <taxon>Pseudomonadati</taxon>
        <taxon>Bacteroidota</taxon>
        <taxon>Sphingobacteriia</taxon>
        <taxon>Sphingobacteriales</taxon>
        <taxon>Sphingobacteriaceae</taxon>
        <taxon>Anseongella</taxon>
    </lineage>
</organism>
<sequence length="133" mass="14868">MKSLTNKMNVAMVAAAMLFTSGVALANETGPAIEMTAGITKAPDVIRKEMKVSGYQLVKVNGNFKVYLKQGDEQKIVVEGDENLVPEVKHFIVDNTLNIYTSDQVKRRITLWVTLKDINNLNKFGNVRVIREQ</sequence>
<feature type="domain" description="Putative auto-transporter adhesin head GIN" evidence="2">
    <location>
        <begin position="55"/>
        <end position="123"/>
    </location>
</feature>
<dbReference type="OrthoDB" id="761127at2"/>
<dbReference type="EMBL" id="SMAD01000003">
    <property type="protein sequence ID" value="TCS88275.1"/>
    <property type="molecule type" value="Genomic_DNA"/>
</dbReference>
<gene>
    <name evidence="3" type="ORF">EDD80_103137</name>
</gene>
<dbReference type="Gene3D" id="2.160.20.120">
    <property type="match status" value="1"/>
</dbReference>
<evidence type="ECO:0000313" key="3">
    <source>
        <dbReference type="EMBL" id="TCS88275.1"/>
    </source>
</evidence>
<accession>A0A4R3KUD8</accession>
<feature type="chain" id="PRO_5021020548" description="Putative auto-transporter adhesin head GIN domain-containing protein" evidence="1">
    <location>
        <begin position="27"/>
        <end position="133"/>
    </location>
</feature>
<evidence type="ECO:0000259" key="2">
    <source>
        <dbReference type="Pfam" id="PF10988"/>
    </source>
</evidence>
<reference evidence="3 4" key="1">
    <citation type="submission" date="2019-03" db="EMBL/GenBank/DDBJ databases">
        <title>Genomic Encyclopedia of Type Strains, Phase IV (KMG-IV): sequencing the most valuable type-strain genomes for metagenomic binning, comparative biology and taxonomic classification.</title>
        <authorList>
            <person name="Goeker M."/>
        </authorList>
    </citation>
    <scope>NUCLEOTIDE SEQUENCE [LARGE SCALE GENOMIC DNA]</scope>
    <source>
        <strain evidence="3 4">DSM 21100</strain>
    </source>
</reference>
<dbReference type="AlphaFoldDB" id="A0A4R3KUD8"/>
<comment type="caution">
    <text evidence="3">The sequence shown here is derived from an EMBL/GenBank/DDBJ whole genome shotgun (WGS) entry which is preliminary data.</text>
</comment>
<name>A0A4R3KUD8_9SPHI</name>
<proteinExistence type="predicted"/>
<keyword evidence="4" id="KW-1185">Reference proteome</keyword>
<dbReference type="RefSeq" id="WP_132128496.1">
    <property type="nucleotide sequence ID" value="NZ_CP042432.1"/>
</dbReference>
<keyword evidence="1" id="KW-0732">Signal</keyword>
<protein>
    <recommendedName>
        <fullName evidence="2">Putative auto-transporter adhesin head GIN domain-containing protein</fullName>
    </recommendedName>
</protein>